<dbReference type="GeneID" id="114574636"/>
<keyword evidence="8" id="KW-0325">Glycoprotein</keyword>
<evidence type="ECO:0000313" key="15">
    <source>
        <dbReference type="Proteomes" id="UP000887567"/>
    </source>
</evidence>
<keyword evidence="7 10" id="KW-0675">Receptor</keyword>
<dbReference type="PROSITE" id="PS00237">
    <property type="entry name" value="G_PROTEIN_RECEP_F1_1"/>
    <property type="match status" value="1"/>
</dbReference>
<dbReference type="GO" id="GO:0004930">
    <property type="term" value="F:G protein-coupled receptor activity"/>
    <property type="evidence" value="ECO:0007669"/>
    <property type="project" value="UniProtKB-KW"/>
</dbReference>
<evidence type="ECO:0000313" key="14">
    <source>
        <dbReference type="EnsemblMetazoa" id="XP_028513594.1"/>
    </source>
</evidence>
<dbReference type="InterPro" id="IPR017452">
    <property type="entry name" value="GPCR_Rhodpsn_7TM"/>
</dbReference>
<evidence type="ECO:0000256" key="5">
    <source>
        <dbReference type="ARBA" id="ARBA00023040"/>
    </source>
</evidence>
<feature type="transmembrane region" description="Helical" evidence="12">
    <location>
        <begin position="123"/>
        <end position="145"/>
    </location>
</feature>
<keyword evidence="6 12" id="KW-0472">Membrane</keyword>
<feature type="domain" description="G-protein coupled receptors family 1 profile" evidence="13">
    <location>
        <begin position="1"/>
        <end position="181"/>
    </location>
</feature>
<dbReference type="AlphaFoldDB" id="A0A913YEX1"/>
<keyword evidence="15" id="KW-1185">Reference proteome</keyword>
<proteinExistence type="inferred from homology"/>
<evidence type="ECO:0000256" key="10">
    <source>
        <dbReference type="RuleBase" id="RU000688"/>
    </source>
</evidence>
<dbReference type="Proteomes" id="UP000887567">
    <property type="component" value="Unplaced"/>
</dbReference>
<feature type="compositionally biased region" description="Basic and acidic residues" evidence="11">
    <location>
        <begin position="221"/>
        <end position="239"/>
    </location>
</feature>
<dbReference type="PROSITE" id="PS50262">
    <property type="entry name" value="G_PROTEIN_RECEP_F1_2"/>
    <property type="match status" value="1"/>
</dbReference>
<dbReference type="GO" id="GO:0005886">
    <property type="term" value="C:plasma membrane"/>
    <property type="evidence" value="ECO:0007669"/>
    <property type="project" value="UniProtKB-SubCell"/>
</dbReference>
<dbReference type="RefSeq" id="XP_028513594.1">
    <property type="nucleotide sequence ID" value="XM_028657793.1"/>
</dbReference>
<dbReference type="OrthoDB" id="10042731at2759"/>
<evidence type="ECO:0000256" key="7">
    <source>
        <dbReference type="ARBA" id="ARBA00023170"/>
    </source>
</evidence>
<sequence>MLSGVANLCAVTYDRYVAVTQPFRYLGIMQKKYRYLLVSVWLVSATVAVLPILWKDQRHSRGHQIYVMAVQILFIGLPFIVIAIIYYRIYHHARKCNKVARCHSNTHVINTQFKSLKRTESEFKVACVFALVTVMFFLGWFPVIYYTSAFLFGHARSVPREITELSPITLALGSLGNPFVYSLVKPDFRKALRKLLGKQKKHVVKGSGSGPTSVSRMSQKKGRDSQEKSHEKNPKETNL</sequence>
<dbReference type="Pfam" id="PF00001">
    <property type="entry name" value="7tm_1"/>
    <property type="match status" value="1"/>
</dbReference>
<accession>A0A913YEX1</accession>
<dbReference type="PANTHER" id="PTHR24246">
    <property type="entry name" value="OLFACTORY RECEPTOR AND ADENOSINE RECEPTOR"/>
    <property type="match status" value="1"/>
</dbReference>
<feature type="transmembrane region" description="Helical" evidence="12">
    <location>
        <begin position="33"/>
        <end position="53"/>
    </location>
</feature>
<dbReference type="PANTHER" id="PTHR24246:SF27">
    <property type="entry name" value="ADENOSINE RECEPTOR, ISOFORM A"/>
    <property type="match status" value="1"/>
</dbReference>
<evidence type="ECO:0000256" key="2">
    <source>
        <dbReference type="ARBA" id="ARBA00022475"/>
    </source>
</evidence>
<evidence type="ECO:0000256" key="12">
    <source>
        <dbReference type="SAM" id="Phobius"/>
    </source>
</evidence>
<name>A0A913YEX1_EXADI</name>
<keyword evidence="9 10" id="KW-0807">Transducer</keyword>
<keyword evidence="3 10" id="KW-0812">Transmembrane</keyword>
<evidence type="ECO:0000256" key="6">
    <source>
        <dbReference type="ARBA" id="ARBA00023136"/>
    </source>
</evidence>
<feature type="region of interest" description="Disordered" evidence="11">
    <location>
        <begin position="199"/>
        <end position="239"/>
    </location>
</feature>
<dbReference type="PRINTS" id="PR00237">
    <property type="entry name" value="GPCRRHODOPSN"/>
</dbReference>
<comment type="similarity">
    <text evidence="10">Belongs to the G-protein coupled receptor 1 family.</text>
</comment>
<dbReference type="SUPFAM" id="SSF81321">
    <property type="entry name" value="Family A G protein-coupled receptor-like"/>
    <property type="match status" value="1"/>
</dbReference>
<dbReference type="EnsemblMetazoa" id="XM_028657793.1">
    <property type="protein sequence ID" value="XP_028513594.1"/>
    <property type="gene ID" value="LOC114574636"/>
</dbReference>
<evidence type="ECO:0000256" key="4">
    <source>
        <dbReference type="ARBA" id="ARBA00022989"/>
    </source>
</evidence>
<feature type="transmembrane region" description="Helical" evidence="12">
    <location>
        <begin position="65"/>
        <end position="87"/>
    </location>
</feature>
<keyword evidence="4 12" id="KW-1133">Transmembrane helix</keyword>
<evidence type="ECO:0000259" key="13">
    <source>
        <dbReference type="PROSITE" id="PS50262"/>
    </source>
</evidence>
<evidence type="ECO:0000256" key="1">
    <source>
        <dbReference type="ARBA" id="ARBA00004651"/>
    </source>
</evidence>
<protein>
    <recommendedName>
        <fullName evidence="13">G-protein coupled receptors family 1 profile domain-containing protein</fullName>
    </recommendedName>
</protein>
<evidence type="ECO:0000256" key="3">
    <source>
        <dbReference type="ARBA" id="ARBA00022692"/>
    </source>
</evidence>
<keyword evidence="5 10" id="KW-0297">G-protein coupled receptor</keyword>
<reference evidence="14" key="1">
    <citation type="submission" date="2022-11" db="UniProtKB">
        <authorList>
            <consortium name="EnsemblMetazoa"/>
        </authorList>
    </citation>
    <scope>IDENTIFICATION</scope>
</reference>
<feature type="transmembrane region" description="Helical" evidence="12">
    <location>
        <begin position="165"/>
        <end position="184"/>
    </location>
</feature>
<evidence type="ECO:0000256" key="11">
    <source>
        <dbReference type="SAM" id="MobiDB-lite"/>
    </source>
</evidence>
<comment type="subcellular location">
    <subcellularLocation>
        <location evidence="1">Cell membrane</location>
        <topology evidence="1">Multi-pass membrane protein</topology>
    </subcellularLocation>
</comment>
<dbReference type="Gene3D" id="1.20.1070.10">
    <property type="entry name" value="Rhodopsin 7-helix transmembrane proteins"/>
    <property type="match status" value="1"/>
</dbReference>
<organism evidence="14 15">
    <name type="scientific">Exaiptasia diaphana</name>
    <name type="common">Tropical sea anemone</name>
    <name type="synonym">Aiptasia pulchella</name>
    <dbReference type="NCBI Taxonomy" id="2652724"/>
    <lineage>
        <taxon>Eukaryota</taxon>
        <taxon>Metazoa</taxon>
        <taxon>Cnidaria</taxon>
        <taxon>Anthozoa</taxon>
        <taxon>Hexacorallia</taxon>
        <taxon>Actiniaria</taxon>
        <taxon>Aiptasiidae</taxon>
        <taxon>Exaiptasia</taxon>
    </lineage>
</organism>
<evidence type="ECO:0000256" key="8">
    <source>
        <dbReference type="ARBA" id="ARBA00023180"/>
    </source>
</evidence>
<dbReference type="InterPro" id="IPR000276">
    <property type="entry name" value="GPCR_Rhodpsn"/>
</dbReference>
<keyword evidence="2" id="KW-1003">Cell membrane</keyword>
<dbReference type="KEGG" id="epa:114574636"/>
<evidence type="ECO:0000256" key="9">
    <source>
        <dbReference type="ARBA" id="ARBA00023224"/>
    </source>
</evidence>